<keyword evidence="3" id="KW-1185">Reference proteome</keyword>
<protein>
    <submittedName>
        <fullName evidence="2">YHYH protein</fullName>
    </submittedName>
</protein>
<dbReference type="Pfam" id="PF14240">
    <property type="entry name" value="YHYH"/>
    <property type="match status" value="1"/>
</dbReference>
<name>A0A3T0N0F3_9RHOB</name>
<organism evidence="2 3">
    <name type="scientific">Parasedimentitalea marina</name>
    <dbReference type="NCBI Taxonomy" id="2483033"/>
    <lineage>
        <taxon>Bacteria</taxon>
        <taxon>Pseudomonadati</taxon>
        <taxon>Pseudomonadota</taxon>
        <taxon>Alphaproteobacteria</taxon>
        <taxon>Rhodobacterales</taxon>
        <taxon>Paracoccaceae</taxon>
        <taxon>Parasedimentitalea</taxon>
    </lineage>
</organism>
<feature type="domain" description="YHYH" evidence="1">
    <location>
        <begin position="110"/>
        <end position="288"/>
    </location>
</feature>
<dbReference type="AlphaFoldDB" id="A0A3T0N0F3"/>
<accession>A0A3T0N0F3</accession>
<dbReference type="EMBL" id="CP033219">
    <property type="protein sequence ID" value="AZV77498.1"/>
    <property type="molecule type" value="Genomic_DNA"/>
</dbReference>
<dbReference type="InterPro" id="IPR025924">
    <property type="entry name" value="YHYH_dom"/>
</dbReference>
<gene>
    <name evidence="2" type="ORF">EBB79_06080</name>
</gene>
<evidence type="ECO:0000313" key="3">
    <source>
        <dbReference type="Proteomes" id="UP000283063"/>
    </source>
</evidence>
<dbReference type="OrthoDB" id="9796530at2"/>
<proteinExistence type="predicted"/>
<reference evidence="2 3" key="1">
    <citation type="submission" date="2018-10" db="EMBL/GenBank/DDBJ databases">
        <title>Parasedimentitalea marina sp. nov., a psychrophilic bacterium isolated from deep seawater of the New Britain Trench.</title>
        <authorList>
            <person name="Cao J."/>
        </authorList>
    </citation>
    <scope>NUCLEOTIDE SEQUENCE [LARGE SCALE GENOMIC DNA]</scope>
    <source>
        <strain evidence="2 3">W43</strain>
    </source>
</reference>
<sequence>MRHANTIKLAALTGMIVIGFVLQSDAQGQPPRRQHTAIAAQDLNLVAATVKVRGSKVKLRATQDTVKISANGIPDHAVGQFPNRGNPHSIQPQRYKFAADTDQLPRVAKAYGMAGLFGVAVNGVPFDPGAAEFWKGNRQSGWQYEALGGAVTLGLDQNYAHVQPSGAYHYHGLPWGLMQQLGWSAEKASPLIGYAADGFPIYAITTDMNGRVREMTSSYQLKSGRRPGGSAPSGRYDGAFVQDYQYRAGSGTLDECNGTQVVTEDFPGGTYAYFLSQDFPVVPRCLKGDADGSFVKRRR</sequence>
<evidence type="ECO:0000259" key="1">
    <source>
        <dbReference type="Pfam" id="PF14240"/>
    </source>
</evidence>
<dbReference type="RefSeq" id="WP_127748056.1">
    <property type="nucleotide sequence ID" value="NZ_CP033219.1"/>
</dbReference>
<dbReference type="KEGG" id="sedi:EBB79_06080"/>
<evidence type="ECO:0000313" key="2">
    <source>
        <dbReference type="EMBL" id="AZV77498.1"/>
    </source>
</evidence>
<dbReference type="Proteomes" id="UP000283063">
    <property type="component" value="Chromosome"/>
</dbReference>